<organism evidence="1 2">
    <name type="scientific">Allotamlana fucoidanivorans</name>
    <dbReference type="NCBI Taxonomy" id="2583814"/>
    <lineage>
        <taxon>Bacteria</taxon>
        <taxon>Pseudomonadati</taxon>
        <taxon>Bacteroidota</taxon>
        <taxon>Flavobacteriia</taxon>
        <taxon>Flavobacteriales</taxon>
        <taxon>Flavobacteriaceae</taxon>
        <taxon>Allotamlana</taxon>
    </lineage>
</organism>
<dbReference type="EMBL" id="VDCS01000011">
    <property type="protein sequence ID" value="TNJ43125.1"/>
    <property type="molecule type" value="Genomic_DNA"/>
</dbReference>
<dbReference type="Proteomes" id="UP000308713">
    <property type="component" value="Unassembled WGS sequence"/>
</dbReference>
<proteinExistence type="predicted"/>
<evidence type="ECO:0000313" key="2">
    <source>
        <dbReference type="Proteomes" id="UP000308713"/>
    </source>
</evidence>
<dbReference type="AlphaFoldDB" id="A0A5C4SHJ4"/>
<gene>
    <name evidence="1" type="ORF">FGF67_12250</name>
</gene>
<evidence type="ECO:0000313" key="1">
    <source>
        <dbReference type="EMBL" id="TNJ43125.1"/>
    </source>
</evidence>
<sequence length="60" mass="6996">MEKKPIVVQLVGQDQQHYLIKFPNLEIPVKVNQNLFMKMKFSQEYLFSNLNTTVSHSNSA</sequence>
<comment type="caution">
    <text evidence="1">The sequence shown here is derived from an EMBL/GenBank/DDBJ whole genome shotgun (WGS) entry which is preliminary data.</text>
</comment>
<protein>
    <submittedName>
        <fullName evidence="1">Uncharacterized protein</fullName>
    </submittedName>
</protein>
<dbReference type="RefSeq" id="WP_139698042.1">
    <property type="nucleotide sequence ID" value="NZ_CP074074.1"/>
</dbReference>
<accession>A0A5C4SHJ4</accession>
<keyword evidence="2" id="KW-1185">Reference proteome</keyword>
<reference evidence="1 2" key="1">
    <citation type="submission" date="2019-05" db="EMBL/GenBank/DDBJ databases">
        <title>Tamlana fucoidanivorans sp. nov., isolated from the surface of algae collected from Fujian province in China.</title>
        <authorList>
            <person name="Li J."/>
        </authorList>
    </citation>
    <scope>NUCLEOTIDE SEQUENCE [LARGE SCALE GENOMIC DNA]</scope>
    <source>
        <strain evidence="1 2">CW2-9</strain>
    </source>
</reference>
<dbReference type="OrthoDB" id="1451930at2"/>
<name>A0A5C4SHJ4_9FLAO</name>